<comment type="function">
    <text evidence="1">Mitochondrial DNA endonuclease involved in intron homing.</text>
</comment>
<accession>M1GME3</accession>
<sequence>MSFSFLQKKKKKDGTESGSATVYLFVGLGPLHFPSTKMGINNGSILSNYGEALKIMLPNCIWKHTSGWTNHSGMVTRYDMNESEMGNRVSKSVSAVKEQRVDGSSYDLWSWLRYTLMVREIGCLVNVPSKLIPSEGHLSGDFMYPWFVTGFTDAEGCFNVKLTKSEGKLRWRVNVSFLIVLHVKDKALLEHIQTYFGGVGTVRVYKDTVRFDVSSVKDLLNVIIPHFKLYPLLSQKEADFLLFEQVVQLMILKKHLTESGLLSILGLRANLNKGMEVKNIPNCVPVDRPIVTLPDTLNPNWVSGFTSGDGGFFVHVTDSQSHSLGRRVRLRYEVCQDVRDKHLMSMLVSFFGCGTIYESGTMVKFTVLDFSNIWDNIIPIFNKYPVIGVKYENYLDWCEVAKLMHNKMHLTAEGLQRITTITRGMNKNRPLNDE</sequence>
<dbReference type="InterPro" id="IPR004860">
    <property type="entry name" value="LAGLIDADG_dom"/>
</dbReference>
<feature type="domain" description="Homing endonuclease LAGLIDADG" evidence="2">
    <location>
        <begin position="149"/>
        <end position="247"/>
    </location>
</feature>
<dbReference type="RefSeq" id="YP_007475350.1">
    <property type="nucleotide sequence ID" value="NC_020353.1"/>
</dbReference>
<organism evidence="3">
    <name type="scientific">Microbotryum lychnidis-dioicae</name>
    <dbReference type="NCBI Taxonomy" id="288795"/>
    <lineage>
        <taxon>Eukaryota</taxon>
        <taxon>Fungi</taxon>
        <taxon>Dikarya</taxon>
        <taxon>Basidiomycota</taxon>
        <taxon>Pucciniomycotina</taxon>
        <taxon>Microbotryomycetes</taxon>
        <taxon>Microbotryales</taxon>
        <taxon>Microbotryaceae</taxon>
        <taxon>Microbotryum</taxon>
    </lineage>
</organism>
<geneLocation type="mitochondrion" evidence="3"/>
<dbReference type="EMBL" id="KC285586">
    <property type="protein sequence ID" value="AGE14564.1"/>
    <property type="molecule type" value="Genomic_DNA"/>
</dbReference>
<dbReference type="InterPro" id="IPR051289">
    <property type="entry name" value="LAGLIDADG_Endonuclease"/>
</dbReference>
<dbReference type="Gene3D" id="3.10.28.10">
    <property type="entry name" value="Homing endonucleases"/>
    <property type="match status" value="2"/>
</dbReference>
<proteinExistence type="predicted"/>
<dbReference type="AlphaFoldDB" id="M1GME3"/>
<evidence type="ECO:0000256" key="1">
    <source>
        <dbReference type="ARBA" id="ARBA00002670"/>
    </source>
</evidence>
<evidence type="ECO:0000313" key="3">
    <source>
        <dbReference type="EMBL" id="AGE14564.1"/>
    </source>
</evidence>
<gene>
    <name evidence="3" type="primary">orf434</name>
</gene>
<dbReference type="GO" id="GO:0004519">
    <property type="term" value="F:endonuclease activity"/>
    <property type="evidence" value="ECO:0007669"/>
    <property type="project" value="InterPro"/>
</dbReference>
<protein>
    <recommendedName>
        <fullName evidence="2">Homing endonuclease LAGLIDADG domain-containing protein</fullName>
    </recommendedName>
</protein>
<reference evidence="3" key="1">
    <citation type="submission" date="2012-12" db="EMBL/GenBank/DDBJ databases">
        <authorList>
            <person name="Lang B.F."/>
        </authorList>
    </citation>
    <scope>NUCLEOTIDE SEQUENCE</scope>
    <source>
        <strain evidence="3">MvSl135HT1</strain>
    </source>
</reference>
<dbReference type="PANTHER" id="PTHR36181">
    <property type="entry name" value="INTRON-ENCODED ENDONUCLEASE AI3-RELATED"/>
    <property type="match status" value="1"/>
</dbReference>
<feature type="domain" description="Homing endonuclease LAGLIDADG" evidence="2">
    <location>
        <begin position="303"/>
        <end position="400"/>
    </location>
</feature>
<dbReference type="InterPro" id="IPR027434">
    <property type="entry name" value="Homing_endonucl"/>
</dbReference>
<dbReference type="Pfam" id="PF00961">
    <property type="entry name" value="LAGLIDADG_1"/>
    <property type="match status" value="2"/>
</dbReference>
<name>M1GME3_9BASI</name>
<dbReference type="GeneID" id="14658483"/>
<dbReference type="GO" id="GO:0005739">
    <property type="term" value="C:mitochondrion"/>
    <property type="evidence" value="ECO:0007669"/>
    <property type="project" value="UniProtKB-ARBA"/>
</dbReference>
<dbReference type="PANTHER" id="PTHR36181:SF4">
    <property type="entry name" value="LAGLIDADG ENDONUCLEASE"/>
    <property type="match status" value="1"/>
</dbReference>
<keyword evidence="3" id="KW-0496">Mitochondrion</keyword>
<dbReference type="FunFam" id="3.10.28.10:FF:000010">
    <property type="entry name" value="LAGLIDADG homing endonuclease I-LtrII"/>
    <property type="match status" value="1"/>
</dbReference>
<evidence type="ECO:0000259" key="2">
    <source>
        <dbReference type="Pfam" id="PF00961"/>
    </source>
</evidence>
<dbReference type="SUPFAM" id="SSF55608">
    <property type="entry name" value="Homing endonucleases"/>
    <property type="match status" value="2"/>
</dbReference>